<keyword evidence="1" id="KW-0812">Transmembrane</keyword>
<keyword evidence="1" id="KW-0472">Membrane</keyword>
<reference evidence="3" key="1">
    <citation type="journal article" date="2019" name="Int. J. Syst. Evol. Microbiol.">
        <title>The Global Catalogue of Microorganisms (GCM) 10K type strain sequencing project: providing services to taxonomists for standard genome sequencing and annotation.</title>
        <authorList>
            <consortium name="The Broad Institute Genomics Platform"/>
            <consortium name="The Broad Institute Genome Sequencing Center for Infectious Disease"/>
            <person name="Wu L."/>
            <person name="Ma J."/>
        </authorList>
    </citation>
    <scope>NUCLEOTIDE SEQUENCE [LARGE SCALE GENOMIC DNA]</scope>
    <source>
        <strain evidence="3">JCM 17688</strain>
    </source>
</reference>
<proteinExistence type="predicted"/>
<sequence length="98" mass="10161">MRYENSRGMGYGGGGYGRRGGYAGRNVIGVISVLVLAWLIIGAIAAGQRGYFTHAAQNCASSATTAMTVIAGPLNYMGTNPKVAGCDIPHPSMPQPSR</sequence>
<dbReference type="Proteomes" id="UP001500635">
    <property type="component" value="Unassembled WGS sequence"/>
</dbReference>
<evidence type="ECO:0000313" key="2">
    <source>
        <dbReference type="EMBL" id="GAA4385109.1"/>
    </source>
</evidence>
<accession>A0ABP8J4W8</accession>
<gene>
    <name evidence="2" type="ORF">GCM10023147_06540</name>
</gene>
<name>A0ABP8J4W8_9ACTN</name>
<dbReference type="EMBL" id="BAABFR010000006">
    <property type="protein sequence ID" value="GAA4385109.1"/>
    <property type="molecule type" value="Genomic_DNA"/>
</dbReference>
<organism evidence="2 3">
    <name type="scientific">Tsukamurella soli</name>
    <dbReference type="NCBI Taxonomy" id="644556"/>
    <lineage>
        <taxon>Bacteria</taxon>
        <taxon>Bacillati</taxon>
        <taxon>Actinomycetota</taxon>
        <taxon>Actinomycetes</taxon>
        <taxon>Mycobacteriales</taxon>
        <taxon>Tsukamurellaceae</taxon>
        <taxon>Tsukamurella</taxon>
    </lineage>
</organism>
<protein>
    <submittedName>
        <fullName evidence="2">Uncharacterized protein</fullName>
    </submittedName>
</protein>
<evidence type="ECO:0000313" key="3">
    <source>
        <dbReference type="Proteomes" id="UP001500635"/>
    </source>
</evidence>
<keyword evidence="3" id="KW-1185">Reference proteome</keyword>
<keyword evidence="1" id="KW-1133">Transmembrane helix</keyword>
<feature type="transmembrane region" description="Helical" evidence="1">
    <location>
        <begin position="27"/>
        <end position="47"/>
    </location>
</feature>
<comment type="caution">
    <text evidence="2">The sequence shown here is derived from an EMBL/GenBank/DDBJ whole genome shotgun (WGS) entry which is preliminary data.</text>
</comment>
<evidence type="ECO:0000256" key="1">
    <source>
        <dbReference type="SAM" id="Phobius"/>
    </source>
</evidence>